<dbReference type="GO" id="GO:0032259">
    <property type="term" value="P:methylation"/>
    <property type="evidence" value="ECO:0007669"/>
    <property type="project" value="UniProtKB-KW"/>
</dbReference>
<feature type="compositionally biased region" description="Pro residues" evidence="18">
    <location>
        <begin position="331"/>
        <end position="348"/>
    </location>
</feature>
<evidence type="ECO:0000256" key="14">
    <source>
        <dbReference type="ARBA" id="ARBA00031786"/>
    </source>
</evidence>
<dbReference type="PANTHER" id="PTHR12977">
    <property type="entry name" value="SUPPRESSOR OF VARIEGATION 4-20-RELATED"/>
    <property type="match status" value="1"/>
</dbReference>
<reference evidence="20" key="2">
    <citation type="submission" date="2025-08" db="UniProtKB">
        <authorList>
            <consortium name="Ensembl"/>
        </authorList>
    </citation>
    <scope>IDENTIFICATION</scope>
</reference>
<dbReference type="Pfam" id="PF00856">
    <property type="entry name" value="SET"/>
    <property type="match status" value="1"/>
</dbReference>
<evidence type="ECO:0000256" key="4">
    <source>
        <dbReference type="ARBA" id="ARBA00012188"/>
    </source>
</evidence>
<dbReference type="InterPro" id="IPR001214">
    <property type="entry name" value="SET_dom"/>
</dbReference>
<dbReference type="GO" id="GO:0140944">
    <property type="term" value="F:histone H4K20 monomethyltransferase activity"/>
    <property type="evidence" value="ECO:0007669"/>
    <property type="project" value="UniProtKB-EC"/>
</dbReference>
<keyword evidence="5" id="KW-0158">Chromosome</keyword>
<keyword evidence="12" id="KW-0804">Transcription</keyword>
<keyword evidence="10" id="KW-0156">Chromatin regulator</keyword>
<reference evidence="20" key="3">
    <citation type="submission" date="2025-09" db="UniProtKB">
        <authorList>
            <consortium name="Ensembl"/>
        </authorList>
    </citation>
    <scope>IDENTIFICATION</scope>
</reference>
<evidence type="ECO:0000256" key="10">
    <source>
        <dbReference type="ARBA" id="ARBA00022853"/>
    </source>
</evidence>
<evidence type="ECO:0000256" key="12">
    <source>
        <dbReference type="ARBA" id="ARBA00023163"/>
    </source>
</evidence>
<dbReference type="Gene3D" id="2.170.270.10">
    <property type="entry name" value="SET domain"/>
    <property type="match status" value="1"/>
</dbReference>
<dbReference type="EC" id="2.1.1.362" evidence="4"/>
<dbReference type="Ensembl" id="ENSMFAT00000026366.2">
    <property type="protein sequence ID" value="ENSMFAP00000007672.2"/>
    <property type="gene ID" value="ENSMFAG00000040317.2"/>
</dbReference>
<dbReference type="GO" id="GO:0140941">
    <property type="term" value="F:histone H4K20me methyltransferase activity"/>
    <property type="evidence" value="ECO:0007669"/>
    <property type="project" value="UniProtKB-EC"/>
</dbReference>
<feature type="compositionally biased region" description="Low complexity" evidence="18">
    <location>
        <begin position="313"/>
        <end position="330"/>
    </location>
</feature>
<evidence type="ECO:0000256" key="15">
    <source>
        <dbReference type="ARBA" id="ARBA00031835"/>
    </source>
</evidence>
<evidence type="ECO:0000313" key="21">
    <source>
        <dbReference type="Proteomes" id="UP000233100"/>
    </source>
</evidence>
<keyword evidence="7" id="KW-0489">Methyltransferase</keyword>
<comment type="subcellular location">
    <subcellularLocation>
        <location evidence="2">Chromosome</location>
    </subcellularLocation>
    <subcellularLocation>
        <location evidence="1">Nucleus</location>
    </subcellularLocation>
</comment>
<evidence type="ECO:0000256" key="16">
    <source>
        <dbReference type="ARBA" id="ARBA00048602"/>
    </source>
</evidence>
<feature type="region of interest" description="Disordered" evidence="18">
    <location>
        <begin position="430"/>
        <end position="468"/>
    </location>
</feature>
<keyword evidence="6" id="KW-0678">Repressor</keyword>
<dbReference type="InterPro" id="IPR025790">
    <property type="entry name" value="Suv4-20_animal"/>
</dbReference>
<dbReference type="GO" id="GO:2001034">
    <property type="term" value="P:positive regulation of double-strand break repair via nonhomologous end joining"/>
    <property type="evidence" value="ECO:0007669"/>
    <property type="project" value="Ensembl"/>
</dbReference>
<evidence type="ECO:0000256" key="11">
    <source>
        <dbReference type="ARBA" id="ARBA00023015"/>
    </source>
</evidence>
<dbReference type="GO" id="GO:0045830">
    <property type="term" value="P:positive regulation of isotype switching"/>
    <property type="evidence" value="ECO:0007669"/>
    <property type="project" value="Ensembl"/>
</dbReference>
<keyword evidence="9" id="KW-0949">S-adenosyl-L-methionine</keyword>
<dbReference type="InterPro" id="IPR046341">
    <property type="entry name" value="SET_dom_sf"/>
</dbReference>
<evidence type="ECO:0000256" key="18">
    <source>
        <dbReference type="SAM" id="MobiDB-lite"/>
    </source>
</evidence>
<dbReference type="GO" id="GO:0005721">
    <property type="term" value="C:pericentric heterochromatin"/>
    <property type="evidence" value="ECO:0007669"/>
    <property type="project" value="Ensembl"/>
</dbReference>
<evidence type="ECO:0000256" key="1">
    <source>
        <dbReference type="ARBA" id="ARBA00004123"/>
    </source>
</evidence>
<dbReference type="Proteomes" id="UP000233100">
    <property type="component" value="Chromosome 19"/>
</dbReference>
<keyword evidence="11" id="KW-0805">Transcription regulation</keyword>
<protein>
    <recommendedName>
        <fullName evidence="14">[histone H4]-N-methyl-L-lysine20 N-methyltransferase KMT5B</fullName>
        <ecNumber evidence="3">2.1.1.361</ecNumber>
        <ecNumber evidence="4">2.1.1.362</ecNumber>
    </recommendedName>
    <alternativeName>
        <fullName evidence="15">[histone H4]-lysine20 N-methyltransferase KMT5B</fullName>
    </alternativeName>
</protein>
<accession>A0A2K5U5P8</accession>
<dbReference type="CDD" id="cd19185">
    <property type="entry name" value="SET_KMT5C"/>
    <property type="match status" value="1"/>
</dbReference>
<keyword evidence="13" id="KW-0539">Nucleus</keyword>
<dbReference type="SUPFAM" id="SSF82199">
    <property type="entry name" value="SET domain"/>
    <property type="match status" value="1"/>
</dbReference>
<evidence type="ECO:0000256" key="2">
    <source>
        <dbReference type="ARBA" id="ARBA00004286"/>
    </source>
</evidence>
<feature type="domain" description="SET" evidence="19">
    <location>
        <begin position="103"/>
        <end position="217"/>
    </location>
</feature>
<dbReference type="InterPro" id="IPR039977">
    <property type="entry name" value="Suv4-20/Set9"/>
</dbReference>
<dbReference type="PROSITE" id="PS50280">
    <property type="entry name" value="SET"/>
    <property type="match status" value="1"/>
</dbReference>
<feature type="region of interest" description="Disordered" evidence="18">
    <location>
        <begin position="309"/>
        <end position="355"/>
    </location>
</feature>
<evidence type="ECO:0000256" key="8">
    <source>
        <dbReference type="ARBA" id="ARBA00022679"/>
    </source>
</evidence>
<evidence type="ECO:0000256" key="17">
    <source>
        <dbReference type="ARBA" id="ARBA00048710"/>
    </source>
</evidence>
<feature type="region of interest" description="Disordered" evidence="18">
    <location>
        <begin position="241"/>
        <end position="261"/>
    </location>
</feature>
<dbReference type="Gene3D" id="1.10.10.1700">
    <property type="entry name" value="Histone-lysine N-methyltransferase"/>
    <property type="match status" value="1"/>
</dbReference>
<evidence type="ECO:0000313" key="20">
    <source>
        <dbReference type="Ensembl" id="ENSMFAP00000007672.2"/>
    </source>
</evidence>
<dbReference type="SMART" id="SM00317">
    <property type="entry name" value="SET"/>
    <property type="match status" value="1"/>
</dbReference>
<dbReference type="GO" id="GO:0006281">
    <property type="term" value="P:DNA repair"/>
    <property type="evidence" value="ECO:0007669"/>
    <property type="project" value="Ensembl"/>
</dbReference>
<dbReference type="PANTHER" id="PTHR12977:SF11">
    <property type="entry name" value="HISTONE-LYSINE N-METHYLTRANSFERASE KMT5C"/>
    <property type="match status" value="1"/>
</dbReference>
<dbReference type="EC" id="2.1.1.361" evidence="3"/>
<evidence type="ECO:0000256" key="3">
    <source>
        <dbReference type="ARBA" id="ARBA00012187"/>
    </source>
</evidence>
<name>A0A2K5U5P8_MACFA</name>
<dbReference type="VEuPathDB" id="HostDB:ENSMFAG00000040317"/>
<dbReference type="GO" id="GO:0003682">
    <property type="term" value="F:chromatin binding"/>
    <property type="evidence" value="ECO:0007669"/>
    <property type="project" value="Ensembl"/>
</dbReference>
<reference evidence="20 21" key="1">
    <citation type="submission" date="2013-03" db="EMBL/GenBank/DDBJ databases">
        <authorList>
            <person name="Warren W."/>
            <person name="Wilson R.K."/>
        </authorList>
    </citation>
    <scope>NUCLEOTIDE SEQUENCE</scope>
</reference>
<evidence type="ECO:0000256" key="9">
    <source>
        <dbReference type="ARBA" id="ARBA00022691"/>
    </source>
</evidence>
<dbReference type="GO" id="GO:1904047">
    <property type="term" value="F:S-adenosyl-L-methionine binding"/>
    <property type="evidence" value="ECO:0007669"/>
    <property type="project" value="Ensembl"/>
</dbReference>
<proteinExistence type="predicted"/>
<keyword evidence="21" id="KW-1185">Reference proteome</keyword>
<dbReference type="GO" id="GO:0005654">
    <property type="term" value="C:nucleoplasm"/>
    <property type="evidence" value="ECO:0007669"/>
    <property type="project" value="Ensembl"/>
</dbReference>
<dbReference type="PROSITE" id="PS51570">
    <property type="entry name" value="SAM_MT43_SUVAR420_2"/>
    <property type="match status" value="1"/>
</dbReference>
<dbReference type="GeneTree" id="ENSGT00940000161700"/>
<dbReference type="Bgee" id="ENSMFAG00000040317">
    <property type="expression patterns" value="Expressed in bone marrow and 1 other cell type or tissue"/>
</dbReference>
<evidence type="ECO:0000259" key="19">
    <source>
        <dbReference type="PROSITE" id="PS50280"/>
    </source>
</evidence>
<dbReference type="GO" id="GO:0000779">
    <property type="term" value="C:condensed chromosome, centromeric region"/>
    <property type="evidence" value="ECO:0007669"/>
    <property type="project" value="Ensembl"/>
</dbReference>
<sequence>MGPDRVTARELCENDDLATSLVLDPYLGFRTHKMNVSPVPPLRRQQHLRSALETFLRQRDLEAAYRALTLGGWTAHYFQSRARQEAALKTHVYRYLRAFLPESGFTILPCTRYSMETNGAKIVSTRAWKKNEKLELLVGCIAELREADEGLLRAGENDFSIMYSTRKRSAQLWLGPAAFINHDCKPNCKFVPADGNAACVKVLRDIEPGDEVTCFYGDGFFGEKNEHCECYTCERKGEGAFRTRPREPALPPRPLDKYQLRETKRRLQGLDSGGRQGLLGPGSACTRPHCAGTRSVPPANPCACQPVAPAQTPHPSGSSGCLSPSPRSRAPTPPAPEGPSALHPPRPHLPCTDGEAVAPLPREALVALGQPPRARWVPQQDWHWARRYGLPCVVRVDLRRLAPAPPPTPAPAGTPGPILVPKQALAFAPFSPPALAGGQPRFHRPRCRRGRAVTGQTGRPSRERGSLS</sequence>
<keyword evidence="8" id="KW-0808">Transferase</keyword>
<dbReference type="STRING" id="9541.ENSMFAP00000007672"/>
<comment type="catalytic activity">
    <reaction evidence="17">
        <text>N(6)-methyl-L-lysyl(20)-[histone H4] + S-adenosyl-L-methionine = N(6),N(6)-dimethyl-L-lysyl(20)-[histone H4] + S-adenosyl-L-homocysteine + H(+)</text>
        <dbReference type="Rhea" id="RHEA:60348"/>
        <dbReference type="Rhea" id="RHEA-COMP:15555"/>
        <dbReference type="Rhea" id="RHEA-COMP:15556"/>
        <dbReference type="ChEBI" id="CHEBI:15378"/>
        <dbReference type="ChEBI" id="CHEBI:57856"/>
        <dbReference type="ChEBI" id="CHEBI:59789"/>
        <dbReference type="ChEBI" id="CHEBI:61929"/>
        <dbReference type="ChEBI" id="CHEBI:61976"/>
        <dbReference type="EC" id="2.1.1.362"/>
    </reaction>
    <physiologicalReaction direction="left-to-right" evidence="17">
        <dbReference type="Rhea" id="RHEA:60349"/>
    </physiologicalReaction>
</comment>
<evidence type="ECO:0000256" key="7">
    <source>
        <dbReference type="ARBA" id="ARBA00022603"/>
    </source>
</evidence>
<comment type="catalytic activity">
    <reaction evidence="16">
        <text>N(6),N(6)-dimethyl-L-lysyl(20)-[histone H4] + S-adenosyl-L-methionine = N(6),N(6),N(6)-trimethyl-L-lysyl(20)-[histone H4] + S-adenosyl-L-homocysteine + H(+)</text>
        <dbReference type="Rhea" id="RHEA:61992"/>
        <dbReference type="Rhea" id="RHEA-COMP:15556"/>
        <dbReference type="Rhea" id="RHEA-COMP:15998"/>
        <dbReference type="ChEBI" id="CHEBI:15378"/>
        <dbReference type="ChEBI" id="CHEBI:57856"/>
        <dbReference type="ChEBI" id="CHEBI:59789"/>
        <dbReference type="ChEBI" id="CHEBI:61961"/>
        <dbReference type="ChEBI" id="CHEBI:61976"/>
    </reaction>
    <physiologicalReaction direction="left-to-right" evidence="16">
        <dbReference type="Rhea" id="RHEA:61993"/>
    </physiologicalReaction>
</comment>
<evidence type="ECO:0000256" key="13">
    <source>
        <dbReference type="ARBA" id="ARBA00023242"/>
    </source>
</evidence>
<organism evidence="20 21">
    <name type="scientific">Macaca fascicularis</name>
    <name type="common">Crab-eating macaque</name>
    <name type="synonym">Cynomolgus monkey</name>
    <dbReference type="NCBI Taxonomy" id="9541"/>
    <lineage>
        <taxon>Eukaryota</taxon>
        <taxon>Metazoa</taxon>
        <taxon>Chordata</taxon>
        <taxon>Craniata</taxon>
        <taxon>Vertebrata</taxon>
        <taxon>Euteleostomi</taxon>
        <taxon>Mammalia</taxon>
        <taxon>Eutheria</taxon>
        <taxon>Euarchontoglires</taxon>
        <taxon>Primates</taxon>
        <taxon>Haplorrhini</taxon>
        <taxon>Catarrhini</taxon>
        <taxon>Cercopithecidae</taxon>
        <taxon>Cercopithecinae</taxon>
        <taxon>Macaca</taxon>
    </lineage>
</organism>
<dbReference type="InterPro" id="IPR044425">
    <property type="entry name" value="KMT5C_SET"/>
</dbReference>
<dbReference type="AlphaFoldDB" id="A0A2K5U5P8"/>
<gene>
    <name evidence="20" type="primary">KMT5C</name>
</gene>
<dbReference type="FunFam" id="2.170.270.10:FF:000006">
    <property type="entry name" value="Histone-lysine N-methyltransferase"/>
    <property type="match status" value="1"/>
</dbReference>
<dbReference type="InterPro" id="IPR041938">
    <property type="entry name" value="Hist-Lys_N-MTase_N"/>
</dbReference>
<evidence type="ECO:0000256" key="5">
    <source>
        <dbReference type="ARBA" id="ARBA00022454"/>
    </source>
</evidence>
<dbReference type="GO" id="GO:0042393">
    <property type="term" value="F:histone binding"/>
    <property type="evidence" value="ECO:0007669"/>
    <property type="project" value="Ensembl"/>
</dbReference>
<feature type="compositionally biased region" description="Basic residues" evidence="18">
    <location>
        <begin position="441"/>
        <end position="451"/>
    </location>
</feature>
<dbReference type="FunFam" id="1.10.10.1700:FF:000001">
    <property type="entry name" value="Histone-lysine N-methyltransferase"/>
    <property type="match status" value="1"/>
</dbReference>
<evidence type="ECO:0000256" key="6">
    <source>
        <dbReference type="ARBA" id="ARBA00022491"/>
    </source>
</evidence>